<comment type="caution">
    <text evidence="2">The sequence shown here is derived from an EMBL/GenBank/DDBJ whole genome shotgun (WGS) entry which is preliminary data.</text>
</comment>
<dbReference type="EMBL" id="CALNXK010000006">
    <property type="protein sequence ID" value="CAH3037910.1"/>
    <property type="molecule type" value="Genomic_DNA"/>
</dbReference>
<reference evidence="2 3" key="1">
    <citation type="submission" date="2022-05" db="EMBL/GenBank/DDBJ databases">
        <authorList>
            <consortium name="Genoscope - CEA"/>
            <person name="William W."/>
        </authorList>
    </citation>
    <scope>NUCLEOTIDE SEQUENCE [LARGE SCALE GENOMIC DNA]</scope>
</reference>
<accession>A0ABN8N1M8</accession>
<proteinExistence type="predicted"/>
<protein>
    <submittedName>
        <fullName evidence="2">Uncharacterized protein</fullName>
    </submittedName>
</protein>
<evidence type="ECO:0000313" key="2">
    <source>
        <dbReference type="EMBL" id="CAH3037910.1"/>
    </source>
</evidence>
<feature type="chain" id="PRO_5046890112" evidence="1">
    <location>
        <begin position="25"/>
        <end position="87"/>
    </location>
</feature>
<name>A0ABN8N1M8_9CNID</name>
<evidence type="ECO:0000256" key="1">
    <source>
        <dbReference type="SAM" id="SignalP"/>
    </source>
</evidence>
<evidence type="ECO:0000313" key="3">
    <source>
        <dbReference type="Proteomes" id="UP001159405"/>
    </source>
</evidence>
<keyword evidence="1" id="KW-0732">Signal</keyword>
<keyword evidence="3" id="KW-1185">Reference proteome</keyword>
<gene>
    <name evidence="2" type="ORF">PLOB_00039535</name>
</gene>
<feature type="signal peptide" evidence="1">
    <location>
        <begin position="1"/>
        <end position="24"/>
    </location>
</feature>
<organism evidence="2 3">
    <name type="scientific">Porites lobata</name>
    <dbReference type="NCBI Taxonomy" id="104759"/>
    <lineage>
        <taxon>Eukaryota</taxon>
        <taxon>Metazoa</taxon>
        <taxon>Cnidaria</taxon>
        <taxon>Anthozoa</taxon>
        <taxon>Hexacorallia</taxon>
        <taxon>Scleractinia</taxon>
        <taxon>Fungiina</taxon>
        <taxon>Poritidae</taxon>
        <taxon>Porites</taxon>
    </lineage>
</organism>
<sequence length="87" mass="10115">MGFKLFLVFVALTAVINLSGRCRGQSKSYCMLIPCGKEDQVNEPSPLKSDELEPNSMKRSHKMRLADLLRNKRQRAYEDFMFENQKE</sequence>
<dbReference type="Proteomes" id="UP001159405">
    <property type="component" value="Unassembled WGS sequence"/>
</dbReference>